<dbReference type="FunFam" id="3.30.70.1230:FF:000016">
    <property type="entry name" value="Adenylate/guanylate cyclase domain-containing protein"/>
    <property type="match status" value="1"/>
</dbReference>
<dbReference type="GO" id="GO:0006171">
    <property type="term" value="P:cAMP biosynthetic process"/>
    <property type="evidence" value="ECO:0007669"/>
    <property type="project" value="TreeGrafter"/>
</dbReference>
<dbReference type="GO" id="GO:0030313">
    <property type="term" value="C:cell envelope"/>
    <property type="evidence" value="ECO:0007669"/>
    <property type="project" value="UniProtKB-SubCell"/>
</dbReference>
<dbReference type="CDD" id="cd07302">
    <property type="entry name" value="CHD"/>
    <property type="match status" value="1"/>
</dbReference>
<gene>
    <name evidence="9" type="ORF">ENV62_09235</name>
</gene>
<evidence type="ECO:0000256" key="6">
    <source>
        <dbReference type="ARBA" id="ARBA00023136"/>
    </source>
</evidence>
<keyword evidence="6 7" id="KW-0472">Membrane</keyword>
<feature type="domain" description="Guanylate cyclase" evidence="8">
    <location>
        <begin position="410"/>
        <end position="542"/>
    </location>
</feature>
<dbReference type="SMART" id="SM01080">
    <property type="entry name" value="CHASE2"/>
    <property type="match status" value="1"/>
</dbReference>
<comment type="similarity">
    <text evidence="2">Belongs to the adenylyl cyclase class-3 family.</text>
</comment>
<protein>
    <submittedName>
        <fullName evidence="9">Adenylate/guanylate cyclase domain-containing protein</fullName>
    </submittedName>
</protein>
<accession>A0A7C3SJP1</accession>
<dbReference type="InterPro" id="IPR001054">
    <property type="entry name" value="A/G_cyclase"/>
</dbReference>
<dbReference type="PANTHER" id="PTHR43081">
    <property type="entry name" value="ADENYLATE CYCLASE, TERMINAL-DIFFERENTIATION SPECIFIC-RELATED"/>
    <property type="match status" value="1"/>
</dbReference>
<keyword evidence="4 7" id="KW-0812">Transmembrane</keyword>
<keyword evidence="5 7" id="KW-1133">Transmembrane helix</keyword>
<evidence type="ECO:0000313" key="9">
    <source>
        <dbReference type="EMBL" id="HGB15403.1"/>
    </source>
</evidence>
<dbReference type="AlphaFoldDB" id="A0A7C3SJP1"/>
<evidence type="ECO:0000256" key="7">
    <source>
        <dbReference type="SAM" id="Phobius"/>
    </source>
</evidence>
<sequence>MSFPFNFWGRRGRALLVGLLVFGAMAGLSFTNPGRNAENFALDICYSLRPPSPPPPELLIVGIDEISFKEFQRPWPWPRYFHATLVRELSAAGARLILFDVLFADPGNPDEDRAFAEAMKQAGNVILASNIEKSESPGISRLTLVEPGELFRQVAFDAPFVVTPDADGVVRRFRLSLGGLDTVPALVAQILGPERKMPPDLTGLINYIGPPGSIETISYYQILDPERLPPPAKIRNRIVLIGRTLESSIDALARANAFFTPFFSGPRQSMSGVEMQGHILYTVLKGTWGRELPRRALFAVYFLLMVAFSFGVIRLSPQSGLMVLLGFMVLLAFASISLFLGKNFWMPPMLAMLGLSTIYSTHALIHLATEVREKRWLRQALSRYVSPAVVEIIAEHPGILELGGEEVDATILFADLADFTALTEKMPPKEVIHLLDECFTVMTRIILSHQGTVDKYIGDAIMCFWGAPLPQPDHATRACRAALDMQKTMHSLEELWQALGKKPLTLRIGLHSGRVVAGNVGSRERFNYTVVGDAVNLAHRLENINKYYGSKILLSGATQALVTENFLTRELDRVMVKGRTQPVTIYELLEYLPPEGVFPPELSLFAAGLAAYRAQQWALAEEKFRAVLRLNSHDAPAKLYLRRVSHFLKDPPPPTWQDIHILETIF</sequence>
<dbReference type="InterPro" id="IPR029787">
    <property type="entry name" value="Nucleotide_cyclase"/>
</dbReference>
<evidence type="ECO:0000256" key="3">
    <source>
        <dbReference type="ARBA" id="ARBA00022475"/>
    </source>
</evidence>
<dbReference type="Pfam" id="PF00211">
    <property type="entry name" value="Guanylate_cyc"/>
    <property type="match status" value="1"/>
</dbReference>
<dbReference type="Pfam" id="PF05226">
    <property type="entry name" value="CHASE2"/>
    <property type="match status" value="1"/>
</dbReference>
<feature type="transmembrane region" description="Helical" evidence="7">
    <location>
        <begin position="296"/>
        <end position="313"/>
    </location>
</feature>
<evidence type="ECO:0000259" key="8">
    <source>
        <dbReference type="PROSITE" id="PS50125"/>
    </source>
</evidence>
<organism evidence="9">
    <name type="scientific">Desulfobacca acetoxidans</name>
    <dbReference type="NCBI Taxonomy" id="60893"/>
    <lineage>
        <taxon>Bacteria</taxon>
        <taxon>Pseudomonadati</taxon>
        <taxon>Thermodesulfobacteriota</taxon>
        <taxon>Desulfobaccia</taxon>
        <taxon>Desulfobaccales</taxon>
        <taxon>Desulfobaccaceae</taxon>
        <taxon>Desulfobacca</taxon>
    </lineage>
</organism>
<keyword evidence="3" id="KW-1003">Cell membrane</keyword>
<dbReference type="PANTHER" id="PTHR43081:SF1">
    <property type="entry name" value="ADENYLATE CYCLASE, TERMINAL-DIFFERENTIATION SPECIFIC"/>
    <property type="match status" value="1"/>
</dbReference>
<dbReference type="SUPFAM" id="SSF55073">
    <property type="entry name" value="Nucleotide cyclase"/>
    <property type="match status" value="1"/>
</dbReference>
<feature type="transmembrane region" description="Helical" evidence="7">
    <location>
        <begin position="320"/>
        <end position="340"/>
    </location>
</feature>
<dbReference type="GO" id="GO:0004016">
    <property type="term" value="F:adenylate cyclase activity"/>
    <property type="evidence" value="ECO:0007669"/>
    <property type="project" value="UniProtKB-ARBA"/>
</dbReference>
<dbReference type="InterPro" id="IPR007890">
    <property type="entry name" value="CHASE2"/>
</dbReference>
<evidence type="ECO:0000256" key="5">
    <source>
        <dbReference type="ARBA" id="ARBA00022989"/>
    </source>
</evidence>
<dbReference type="EMBL" id="DTHB01000053">
    <property type="protein sequence ID" value="HGB15403.1"/>
    <property type="molecule type" value="Genomic_DNA"/>
</dbReference>
<dbReference type="Gene3D" id="3.30.70.1230">
    <property type="entry name" value="Nucleotide cyclase"/>
    <property type="match status" value="1"/>
</dbReference>
<evidence type="ECO:0000256" key="4">
    <source>
        <dbReference type="ARBA" id="ARBA00022692"/>
    </source>
</evidence>
<reference evidence="9" key="1">
    <citation type="journal article" date="2020" name="mSystems">
        <title>Genome- and Community-Level Interaction Insights into Carbon Utilization and Element Cycling Functions of Hydrothermarchaeota in Hydrothermal Sediment.</title>
        <authorList>
            <person name="Zhou Z."/>
            <person name="Liu Y."/>
            <person name="Xu W."/>
            <person name="Pan J."/>
            <person name="Luo Z.H."/>
            <person name="Li M."/>
        </authorList>
    </citation>
    <scope>NUCLEOTIDE SEQUENCE [LARGE SCALE GENOMIC DNA]</scope>
    <source>
        <strain evidence="9">SpSt-776</strain>
    </source>
</reference>
<evidence type="ECO:0000256" key="2">
    <source>
        <dbReference type="ARBA" id="ARBA00005381"/>
    </source>
</evidence>
<dbReference type="GO" id="GO:0035556">
    <property type="term" value="P:intracellular signal transduction"/>
    <property type="evidence" value="ECO:0007669"/>
    <property type="project" value="InterPro"/>
</dbReference>
<name>A0A7C3SJP1_9BACT</name>
<proteinExistence type="inferred from homology"/>
<comment type="caution">
    <text evidence="9">The sequence shown here is derived from an EMBL/GenBank/DDBJ whole genome shotgun (WGS) entry which is preliminary data.</text>
</comment>
<evidence type="ECO:0000256" key="1">
    <source>
        <dbReference type="ARBA" id="ARBA00004196"/>
    </source>
</evidence>
<comment type="subcellular location">
    <subcellularLocation>
        <location evidence="1">Cell envelope</location>
    </subcellularLocation>
</comment>
<dbReference type="SMART" id="SM00044">
    <property type="entry name" value="CYCc"/>
    <property type="match status" value="1"/>
</dbReference>
<dbReference type="PROSITE" id="PS50125">
    <property type="entry name" value="GUANYLATE_CYCLASE_2"/>
    <property type="match status" value="1"/>
</dbReference>
<dbReference type="InterPro" id="IPR050697">
    <property type="entry name" value="Adenylyl/Guanylyl_Cyclase_3/4"/>
</dbReference>